<evidence type="ECO:0000313" key="8">
    <source>
        <dbReference type="EMBL" id="OGJ02738.1"/>
    </source>
</evidence>
<keyword evidence="6" id="KW-0460">Magnesium</keyword>
<evidence type="ECO:0000256" key="6">
    <source>
        <dbReference type="HAMAP-Rule" id="MF_01208"/>
    </source>
</evidence>
<accession>A0A1F6Y8Q0</accession>
<dbReference type="EMBL" id="MFVV01000035">
    <property type="protein sequence ID" value="OGJ02738.1"/>
    <property type="molecule type" value="Genomic_DNA"/>
</dbReference>
<comment type="caution">
    <text evidence="8">The sequence shown here is derived from an EMBL/GenBank/DDBJ whole genome shotgun (WGS) entry which is preliminary data.</text>
</comment>
<comment type="function">
    <text evidence="6">Catalyzes the transfer of a ribosyl phosphate group from 5-phosphoribose 1-diphosphate to orotate, leading to the formation of orotidine monophosphate (OMP).</text>
</comment>
<name>A0A1F6Y8Q0_9BACT</name>
<evidence type="ECO:0000256" key="1">
    <source>
        <dbReference type="ARBA" id="ARBA00004889"/>
    </source>
</evidence>
<feature type="binding site" description="in other chain" evidence="6">
    <location>
        <begin position="124"/>
        <end position="132"/>
    </location>
    <ligand>
        <name>5-phospho-alpha-D-ribose 1-diphosphate</name>
        <dbReference type="ChEBI" id="CHEBI:58017"/>
        <note>ligand shared between dimeric partners</note>
    </ligand>
</feature>
<dbReference type="InterPro" id="IPR029057">
    <property type="entry name" value="PRTase-like"/>
</dbReference>
<dbReference type="InterPro" id="IPR023031">
    <property type="entry name" value="OPRT"/>
</dbReference>
<dbReference type="Proteomes" id="UP000176192">
    <property type="component" value="Unassembled WGS sequence"/>
</dbReference>
<dbReference type="PANTHER" id="PTHR19278:SF9">
    <property type="entry name" value="URIDINE 5'-MONOPHOSPHATE SYNTHASE"/>
    <property type="match status" value="1"/>
</dbReference>
<feature type="binding site" evidence="6">
    <location>
        <position position="156"/>
    </location>
    <ligand>
        <name>orotate</name>
        <dbReference type="ChEBI" id="CHEBI:30839"/>
    </ligand>
</feature>
<dbReference type="CDD" id="cd06223">
    <property type="entry name" value="PRTases_typeI"/>
    <property type="match status" value="1"/>
</dbReference>
<comment type="subunit">
    <text evidence="6">Homodimer.</text>
</comment>
<dbReference type="PANTHER" id="PTHR19278">
    <property type="entry name" value="OROTATE PHOSPHORIBOSYLTRANSFERASE"/>
    <property type="match status" value="1"/>
</dbReference>
<dbReference type="Gene3D" id="3.40.50.2020">
    <property type="match status" value="1"/>
</dbReference>
<comment type="similarity">
    <text evidence="6">Belongs to the purine/pyrimidine phosphoribosyltransferase family. PyrE subfamily.</text>
</comment>
<reference evidence="8 9" key="1">
    <citation type="journal article" date="2016" name="Nat. Commun.">
        <title>Thousands of microbial genomes shed light on interconnected biogeochemical processes in an aquifer system.</title>
        <authorList>
            <person name="Anantharaman K."/>
            <person name="Brown C.T."/>
            <person name="Hug L.A."/>
            <person name="Sharon I."/>
            <person name="Castelle C.J."/>
            <person name="Probst A.J."/>
            <person name="Thomas B.C."/>
            <person name="Singh A."/>
            <person name="Wilkins M.J."/>
            <person name="Karaoz U."/>
            <person name="Brodie E.L."/>
            <person name="Williams K.H."/>
            <person name="Hubbard S.S."/>
            <person name="Banfield J.F."/>
        </authorList>
    </citation>
    <scope>NUCLEOTIDE SEQUENCE [LARGE SCALE GENOMIC DNA]</scope>
</reference>
<dbReference type="EC" id="2.4.2.10" evidence="2 6"/>
<dbReference type="GO" id="GO:0004588">
    <property type="term" value="F:orotate phosphoribosyltransferase activity"/>
    <property type="evidence" value="ECO:0007669"/>
    <property type="project" value="UniProtKB-UniRule"/>
</dbReference>
<evidence type="ECO:0000259" key="7">
    <source>
        <dbReference type="Pfam" id="PF00156"/>
    </source>
</evidence>
<feature type="binding site" description="in other chain" evidence="6">
    <location>
        <position position="97"/>
    </location>
    <ligand>
        <name>5-phospho-alpha-D-ribose 1-diphosphate</name>
        <dbReference type="ChEBI" id="CHEBI:58017"/>
        <note>ligand shared between dimeric partners</note>
    </ligand>
</feature>
<keyword evidence="3 6" id="KW-0328">Glycosyltransferase</keyword>
<dbReference type="InterPro" id="IPR000836">
    <property type="entry name" value="PRTase_dom"/>
</dbReference>
<evidence type="ECO:0000256" key="3">
    <source>
        <dbReference type="ARBA" id="ARBA00022676"/>
    </source>
</evidence>
<comment type="cofactor">
    <cofactor evidence="6">
        <name>Mg(2+)</name>
        <dbReference type="ChEBI" id="CHEBI:18420"/>
    </cofactor>
</comment>
<evidence type="ECO:0000256" key="5">
    <source>
        <dbReference type="ARBA" id="ARBA00022975"/>
    </source>
</evidence>
<dbReference type="AlphaFoldDB" id="A0A1F6Y8Q0"/>
<evidence type="ECO:0000256" key="2">
    <source>
        <dbReference type="ARBA" id="ARBA00011971"/>
    </source>
</evidence>
<comment type="pathway">
    <text evidence="1 6">Pyrimidine metabolism; UMP biosynthesis via de novo pathway; UMP from orotate: step 1/2.</text>
</comment>
<organism evidence="8 9">
    <name type="scientific">Candidatus Nomurabacteria bacterium RIFCSPLOWO2_12_FULL_46_14</name>
    <dbReference type="NCBI Taxonomy" id="1801797"/>
    <lineage>
        <taxon>Bacteria</taxon>
        <taxon>Candidatus Nomuraibacteriota</taxon>
    </lineage>
</organism>
<evidence type="ECO:0000256" key="4">
    <source>
        <dbReference type="ARBA" id="ARBA00022679"/>
    </source>
</evidence>
<protein>
    <recommendedName>
        <fullName evidence="2 6">Orotate phosphoribosyltransferase</fullName>
        <shortName evidence="6">OPRT</shortName>
        <shortName evidence="6">OPRTase</shortName>
        <ecNumber evidence="2 6">2.4.2.10</ecNumber>
    </recommendedName>
</protein>
<dbReference type="STRING" id="1801797.A3G06_00625"/>
<proteinExistence type="inferred from homology"/>
<evidence type="ECO:0000313" key="9">
    <source>
        <dbReference type="Proteomes" id="UP000176192"/>
    </source>
</evidence>
<sequence length="214" mass="23910">MEKEALEILEKVGAVNRDSHFVGTSGRHMSIYVIKDKLLQHPAETFRVTELLAQKHRDLDVEVIAAPVIGGIILGHLTAYHLSKLNNKEILSVYAEKTENGEGPMVFKRGYEDIIKGKKVLIIDDTVATGFSVHKMINAVRNYGGRIVAMGVIDNRVPDKVNTAILELPFSWLCEIPAETYDEKDCPLCKTGIPINTQIGHGKKFLEEKNKPYD</sequence>
<feature type="domain" description="Phosphoribosyltransferase" evidence="7">
    <location>
        <begin position="36"/>
        <end position="152"/>
    </location>
</feature>
<dbReference type="GO" id="GO:0000287">
    <property type="term" value="F:magnesium ion binding"/>
    <property type="evidence" value="ECO:0007669"/>
    <property type="project" value="UniProtKB-UniRule"/>
</dbReference>
<dbReference type="HAMAP" id="MF_01208">
    <property type="entry name" value="PyrE"/>
    <property type="match status" value="1"/>
</dbReference>
<dbReference type="SUPFAM" id="SSF53271">
    <property type="entry name" value="PRTase-like"/>
    <property type="match status" value="1"/>
</dbReference>
<comment type="caution">
    <text evidence="6">Lacks conserved residue(s) required for the propagation of feature annotation.</text>
</comment>
<dbReference type="UniPathway" id="UPA00070">
    <property type="reaction ID" value="UER00119"/>
</dbReference>
<gene>
    <name evidence="6" type="primary">pyrE</name>
    <name evidence="8" type="ORF">A3G06_00625</name>
</gene>
<comment type="catalytic activity">
    <reaction evidence="6">
        <text>orotidine 5'-phosphate + diphosphate = orotate + 5-phospho-alpha-D-ribose 1-diphosphate</text>
        <dbReference type="Rhea" id="RHEA:10380"/>
        <dbReference type="ChEBI" id="CHEBI:30839"/>
        <dbReference type="ChEBI" id="CHEBI:33019"/>
        <dbReference type="ChEBI" id="CHEBI:57538"/>
        <dbReference type="ChEBI" id="CHEBI:58017"/>
        <dbReference type="EC" id="2.4.2.10"/>
    </reaction>
</comment>
<dbReference type="GO" id="GO:0019856">
    <property type="term" value="P:pyrimidine nucleobase biosynthetic process"/>
    <property type="evidence" value="ECO:0007669"/>
    <property type="project" value="TreeGrafter"/>
</dbReference>
<keyword evidence="4 6" id="KW-0808">Transferase</keyword>
<dbReference type="GO" id="GO:0044205">
    <property type="term" value="P:'de novo' UMP biosynthetic process"/>
    <property type="evidence" value="ECO:0007669"/>
    <property type="project" value="UniProtKB-UniRule"/>
</dbReference>
<keyword evidence="5 6" id="KW-0665">Pyrimidine biosynthesis</keyword>
<dbReference type="Pfam" id="PF00156">
    <property type="entry name" value="Pribosyltran"/>
    <property type="match status" value="1"/>
</dbReference>